<dbReference type="AlphaFoldDB" id="A0A9X5CCD3"/>
<reference evidence="2 3" key="1">
    <citation type="submission" date="2019-07" db="EMBL/GenBank/DDBJ databases">
        <title>Draft genome sequences of 15 bacterial species constituting the stable defined intestinal microbiota of the GM15 gnotobiotic mouse model.</title>
        <authorList>
            <person name="Elie C."/>
            <person name="Mathieu A."/>
            <person name="Saliou A."/>
            <person name="Darnaud M."/>
            <person name="Leulier F."/>
            <person name="Tamellini A."/>
        </authorList>
    </citation>
    <scope>NUCLEOTIDE SEQUENCE [LARGE SCALE GENOMIC DNA]</scope>
    <source>
        <strain evidence="3">ASF 502</strain>
    </source>
</reference>
<sequence length="393" mass="41977">MGTKNYDAAIIGGGVVGCAVARELSRYDLRICLIEKEKEIGSGMPRAGSAVVHAGFDAVPGTLKARLNVLGNKMMDQLAEELDFDFIRNGAIVLCFDDSDVIRLLELHDRGKINGVPGLKLLDRKKLGRREPNITKKSPYGLYAPTGGIVCPFEMTAALAESACINGVEFMMNTEVSEIRKEDGVYCISADGEEIRAKYVVNAAGIYADKIHNMVSARTLHITPRRVEYCLLDQEAGTHVTSAIFQLPGAYGRGILVSPTVQGNLLVGPAADQEEQADTAAGAAGLAEAYGKSLWSVDGIPFHKAAASFSRLEAYEDKDDFILKEAEDAEGFFDAAGMESTGLSSAPAIGAYMAEMVAKKADAAKKEHFRPGRKGFAGFAAAGREEQKEGGGL</sequence>
<feature type="domain" description="FAD dependent oxidoreductase" evidence="1">
    <location>
        <begin position="7"/>
        <end position="356"/>
    </location>
</feature>
<dbReference type="PROSITE" id="PS51257">
    <property type="entry name" value="PROKAR_LIPOPROTEIN"/>
    <property type="match status" value="1"/>
</dbReference>
<evidence type="ECO:0000259" key="1">
    <source>
        <dbReference type="Pfam" id="PF01266"/>
    </source>
</evidence>
<dbReference type="InterPro" id="IPR036188">
    <property type="entry name" value="FAD/NAD-bd_sf"/>
</dbReference>
<dbReference type="PANTHER" id="PTHR42720">
    <property type="entry name" value="GLYCEROL-3-PHOSPHATE DEHYDROGENASE"/>
    <property type="match status" value="1"/>
</dbReference>
<dbReference type="RefSeq" id="WP_004071256.1">
    <property type="nucleotide sequence ID" value="NZ_VIRB01000149.1"/>
</dbReference>
<gene>
    <name evidence="2" type="ORF">FMM80_26000</name>
</gene>
<proteinExistence type="predicted"/>
<dbReference type="InterPro" id="IPR006076">
    <property type="entry name" value="FAD-dep_OxRdtase"/>
</dbReference>
<dbReference type="Gene3D" id="3.50.50.60">
    <property type="entry name" value="FAD/NAD(P)-binding domain"/>
    <property type="match status" value="1"/>
</dbReference>
<evidence type="ECO:0000313" key="2">
    <source>
        <dbReference type="EMBL" id="NDO71912.1"/>
    </source>
</evidence>
<comment type="caution">
    <text evidence="2">The sequence shown here is derived from an EMBL/GenBank/DDBJ whole genome shotgun (WGS) entry which is preliminary data.</text>
</comment>
<dbReference type="SUPFAM" id="SSF51905">
    <property type="entry name" value="FAD/NAD(P)-binding domain"/>
    <property type="match status" value="1"/>
</dbReference>
<dbReference type="PANTHER" id="PTHR42720:SF1">
    <property type="entry name" value="GLYCEROL 3-PHOSPHATE OXIDASE"/>
    <property type="match status" value="1"/>
</dbReference>
<accession>A0A9X5CCD3</accession>
<dbReference type="Pfam" id="PF01266">
    <property type="entry name" value="DAO"/>
    <property type="match status" value="1"/>
</dbReference>
<evidence type="ECO:0000313" key="3">
    <source>
        <dbReference type="Proteomes" id="UP000474104"/>
    </source>
</evidence>
<dbReference type="EMBL" id="VIRB01000149">
    <property type="protein sequence ID" value="NDO71912.1"/>
    <property type="molecule type" value="Genomic_DNA"/>
</dbReference>
<organism evidence="2 3">
    <name type="scientific">Schaedlerella arabinosiphila</name>
    <dbReference type="NCBI Taxonomy" id="2044587"/>
    <lineage>
        <taxon>Bacteria</taxon>
        <taxon>Bacillati</taxon>
        <taxon>Bacillota</taxon>
        <taxon>Clostridia</taxon>
        <taxon>Lachnospirales</taxon>
        <taxon>Lachnospiraceae</taxon>
        <taxon>Schaedlerella</taxon>
    </lineage>
</organism>
<name>A0A9X5CCD3_9FIRM</name>
<dbReference type="OrthoDB" id="9801699at2"/>
<dbReference type="Gene3D" id="3.30.9.10">
    <property type="entry name" value="D-Amino Acid Oxidase, subunit A, domain 2"/>
    <property type="match status" value="1"/>
</dbReference>
<dbReference type="InterPro" id="IPR052745">
    <property type="entry name" value="G3P_Oxidase/Oxidoreductase"/>
</dbReference>
<dbReference type="Proteomes" id="UP000474104">
    <property type="component" value="Unassembled WGS sequence"/>
</dbReference>
<protein>
    <submittedName>
        <fullName evidence="2">NAD(P)/FAD-dependent oxidoreductase</fullName>
    </submittedName>
</protein>